<keyword evidence="1" id="KW-0539">Nucleus</keyword>
<comment type="caution">
    <text evidence="3">The sequence shown here is derived from an EMBL/GenBank/DDBJ whole genome shotgun (WGS) entry which is preliminary data.</text>
</comment>
<protein>
    <recommendedName>
        <fullName evidence="5">C6 finger domain protein</fullName>
    </recommendedName>
</protein>
<evidence type="ECO:0008006" key="5">
    <source>
        <dbReference type="Google" id="ProtNLM"/>
    </source>
</evidence>
<dbReference type="InterPro" id="IPR053178">
    <property type="entry name" value="Osmoadaptation_assoc"/>
</dbReference>
<dbReference type="InterPro" id="IPR021858">
    <property type="entry name" value="Fun_TF"/>
</dbReference>
<evidence type="ECO:0000256" key="2">
    <source>
        <dbReference type="SAM" id="MobiDB-lite"/>
    </source>
</evidence>
<evidence type="ECO:0000313" key="4">
    <source>
        <dbReference type="Proteomes" id="UP000078544"/>
    </source>
</evidence>
<name>A0A167ZLW4_9HYPO</name>
<proteinExistence type="predicted"/>
<reference evidence="3 4" key="1">
    <citation type="journal article" date="2016" name="Genome Biol. Evol.">
        <title>Divergent and convergent evolution of fungal pathogenicity.</title>
        <authorList>
            <person name="Shang Y."/>
            <person name="Xiao G."/>
            <person name="Zheng P."/>
            <person name="Cen K."/>
            <person name="Zhan S."/>
            <person name="Wang C."/>
        </authorList>
    </citation>
    <scope>NUCLEOTIDE SEQUENCE [LARGE SCALE GENOMIC DNA]</scope>
    <source>
        <strain evidence="3 4">RCEF 2490</strain>
    </source>
</reference>
<accession>A0A167ZLW4</accession>
<dbReference type="Proteomes" id="UP000078544">
    <property type="component" value="Unassembled WGS sequence"/>
</dbReference>
<dbReference type="PANTHER" id="PTHR38111">
    <property type="entry name" value="ZN(2)-C6 FUNGAL-TYPE DOMAIN-CONTAINING PROTEIN-RELATED"/>
    <property type="match status" value="1"/>
</dbReference>
<dbReference type="EMBL" id="AZGY01000014">
    <property type="protein sequence ID" value="KZZ92834.1"/>
    <property type="molecule type" value="Genomic_DNA"/>
</dbReference>
<feature type="compositionally biased region" description="Low complexity" evidence="2">
    <location>
        <begin position="19"/>
        <end position="33"/>
    </location>
</feature>
<dbReference type="STRING" id="1081109.A0A167ZLW4"/>
<feature type="region of interest" description="Disordered" evidence="2">
    <location>
        <begin position="1"/>
        <end position="33"/>
    </location>
</feature>
<sequence>MSAILPVSDDHLRSRSTRDSGSGSSNVSPSRVPSDVGFTGASLNLNGFQNDIVIAHFLSNFTIGFGGQASRGADAPTMAAVLASRDRDSGTFQSGLGVARAFFGHLHHDDEMVRHSVTLYGKALTSLRAELRITDRRVAQPRAYMNLWTSLFLGMYEIVSSGKPANWLQHSMGVAALTQSAGPEAFQSAAANAMFESYRSFIALFSRHICNAKAAGHLVSRKRCFLSEPRWKTIPWAGPQVRRRTLSSLFCDVLCDISGLMEDVDTLLESEKLRRGVFEDRLLVQNKILRSIGQLSELRWQWEATYPYACTETPSTAQSYSSADECGPPLFATCYEYADLERAADMLNYNAIRLMLYTLSDNVCLTDDVLFSSPEYTLRKGPPCNPLVLPGQSDRLAHAWEICRTAEFMLRRDKSRAMLILLFPLRVAYTHVLAFPHIVTWIQRLLSSSGSRGLKLGEHILNMTSESTAAKNANWGT</sequence>
<organism evidence="3 4">
    <name type="scientific">Moelleriella libera RCEF 2490</name>
    <dbReference type="NCBI Taxonomy" id="1081109"/>
    <lineage>
        <taxon>Eukaryota</taxon>
        <taxon>Fungi</taxon>
        <taxon>Dikarya</taxon>
        <taxon>Ascomycota</taxon>
        <taxon>Pezizomycotina</taxon>
        <taxon>Sordariomycetes</taxon>
        <taxon>Hypocreomycetidae</taxon>
        <taxon>Hypocreales</taxon>
        <taxon>Clavicipitaceae</taxon>
        <taxon>Moelleriella</taxon>
    </lineage>
</organism>
<keyword evidence="4" id="KW-1185">Reference proteome</keyword>
<gene>
    <name evidence="3" type="ORF">AAL_05866</name>
</gene>
<dbReference type="OrthoDB" id="3525185at2759"/>
<dbReference type="Pfam" id="PF11951">
    <property type="entry name" value="Fungal_trans_2"/>
    <property type="match status" value="1"/>
</dbReference>
<feature type="compositionally biased region" description="Basic and acidic residues" evidence="2">
    <location>
        <begin position="8"/>
        <end position="18"/>
    </location>
</feature>
<evidence type="ECO:0000313" key="3">
    <source>
        <dbReference type="EMBL" id="KZZ92834.1"/>
    </source>
</evidence>
<evidence type="ECO:0000256" key="1">
    <source>
        <dbReference type="ARBA" id="ARBA00023242"/>
    </source>
</evidence>
<dbReference type="AlphaFoldDB" id="A0A167ZLW4"/>